<dbReference type="EMBL" id="BPLQ01014439">
    <property type="protein sequence ID" value="GIY79722.1"/>
    <property type="molecule type" value="Genomic_DNA"/>
</dbReference>
<protein>
    <submittedName>
        <fullName evidence="2">Uncharacterized protein</fullName>
    </submittedName>
</protein>
<organism evidence="2 3">
    <name type="scientific">Caerostris darwini</name>
    <dbReference type="NCBI Taxonomy" id="1538125"/>
    <lineage>
        <taxon>Eukaryota</taxon>
        <taxon>Metazoa</taxon>
        <taxon>Ecdysozoa</taxon>
        <taxon>Arthropoda</taxon>
        <taxon>Chelicerata</taxon>
        <taxon>Arachnida</taxon>
        <taxon>Araneae</taxon>
        <taxon>Araneomorphae</taxon>
        <taxon>Entelegynae</taxon>
        <taxon>Araneoidea</taxon>
        <taxon>Araneidae</taxon>
        <taxon>Caerostris</taxon>
    </lineage>
</organism>
<feature type="compositionally biased region" description="Basic and acidic residues" evidence="1">
    <location>
        <begin position="42"/>
        <end position="55"/>
    </location>
</feature>
<sequence>MEQQRRTDFVYNSCSLKERGGRENTPPLLSPSGELSGPVSVGRRENRQKGKNGEKGVETKCFTLRMCKRRSLDGGFLSIHAPRHQICAPANVDAKGLQAEERNCE</sequence>
<evidence type="ECO:0000256" key="1">
    <source>
        <dbReference type="SAM" id="MobiDB-lite"/>
    </source>
</evidence>
<accession>A0AAV4WAB4</accession>
<evidence type="ECO:0000313" key="3">
    <source>
        <dbReference type="Proteomes" id="UP001054837"/>
    </source>
</evidence>
<dbReference type="AlphaFoldDB" id="A0AAV4WAB4"/>
<gene>
    <name evidence="2" type="ORF">CDAR_448941</name>
</gene>
<evidence type="ECO:0000313" key="2">
    <source>
        <dbReference type="EMBL" id="GIY79722.1"/>
    </source>
</evidence>
<reference evidence="2 3" key="1">
    <citation type="submission" date="2021-06" db="EMBL/GenBank/DDBJ databases">
        <title>Caerostris darwini draft genome.</title>
        <authorList>
            <person name="Kono N."/>
            <person name="Arakawa K."/>
        </authorList>
    </citation>
    <scope>NUCLEOTIDE SEQUENCE [LARGE SCALE GENOMIC DNA]</scope>
</reference>
<name>A0AAV4WAB4_9ARAC</name>
<comment type="caution">
    <text evidence="2">The sequence shown here is derived from an EMBL/GenBank/DDBJ whole genome shotgun (WGS) entry which is preliminary data.</text>
</comment>
<feature type="region of interest" description="Disordered" evidence="1">
    <location>
        <begin position="1"/>
        <end position="55"/>
    </location>
</feature>
<proteinExistence type="predicted"/>
<dbReference type="Proteomes" id="UP001054837">
    <property type="component" value="Unassembled WGS sequence"/>
</dbReference>
<keyword evidence="3" id="KW-1185">Reference proteome</keyword>